<dbReference type="PROSITE" id="PS51257">
    <property type="entry name" value="PROKAR_LIPOPROTEIN"/>
    <property type="match status" value="1"/>
</dbReference>
<feature type="chain" id="PRO_5019378498" description="Lipoprotein" evidence="1">
    <location>
        <begin position="20"/>
        <end position="244"/>
    </location>
</feature>
<sequence length="244" mass="27832">MKTKLLLAFSLFLSLFATSCNFTETLVINEDGSGTMTLAMDASQLMAMAGEEMTKETGGERMDTIINFKELLEEHKDSIAMLPEKERKMMQAFSNMKMKMLMDPATTEFKFDMITDFKGVNELQDMMKLMKEVKNMQGGANEQDGMPDAFKNDSEVSYFYNGKKFIKKITMPAEIEQIPDSLAMYMAMFESSKYVMNYKFPKRIKSVSNSAAVISEDRKSVTVTYTLSDYYVDPKNMGIEVNFE</sequence>
<evidence type="ECO:0000313" key="2">
    <source>
        <dbReference type="EMBL" id="RYJ42126.1"/>
    </source>
</evidence>
<feature type="signal peptide" evidence="1">
    <location>
        <begin position="1"/>
        <end position="19"/>
    </location>
</feature>
<comment type="caution">
    <text evidence="2">The sequence shown here is derived from an EMBL/GenBank/DDBJ whole genome shotgun (WGS) entry which is preliminary data.</text>
</comment>
<protein>
    <recommendedName>
        <fullName evidence="4">Lipoprotein</fullName>
    </recommendedName>
</protein>
<keyword evidence="1" id="KW-0732">Signal</keyword>
<gene>
    <name evidence="2" type="ORF">NU09_2530</name>
</gene>
<evidence type="ECO:0000256" key="1">
    <source>
        <dbReference type="SAM" id="SignalP"/>
    </source>
</evidence>
<accession>A0A444W923</accession>
<organism evidence="2 3">
    <name type="scientific">Flavobacterium beibuense</name>
    <dbReference type="NCBI Taxonomy" id="657326"/>
    <lineage>
        <taxon>Bacteria</taxon>
        <taxon>Pseudomonadati</taxon>
        <taxon>Bacteroidota</taxon>
        <taxon>Flavobacteriia</taxon>
        <taxon>Flavobacteriales</taxon>
        <taxon>Flavobacteriaceae</taxon>
        <taxon>Flavobacterium</taxon>
    </lineage>
</organism>
<dbReference type="RefSeq" id="WP_129751626.1">
    <property type="nucleotide sequence ID" value="NZ_JUIW01000008.1"/>
</dbReference>
<proteinExistence type="predicted"/>
<evidence type="ECO:0008006" key="4">
    <source>
        <dbReference type="Google" id="ProtNLM"/>
    </source>
</evidence>
<reference evidence="2 3" key="1">
    <citation type="submission" date="2014-12" db="EMBL/GenBank/DDBJ databases">
        <title>Genome sequence of Flavobacterium beibuense RSKm HC5.</title>
        <authorList>
            <person name="Kim J.F."/>
            <person name="Song J.Y."/>
            <person name="Kwak M.-J."/>
            <person name="Lee S.-W."/>
        </authorList>
    </citation>
    <scope>NUCLEOTIDE SEQUENCE [LARGE SCALE GENOMIC DNA]</scope>
    <source>
        <strain evidence="2 3">RSKm HC5</strain>
    </source>
</reference>
<evidence type="ECO:0000313" key="3">
    <source>
        <dbReference type="Proteomes" id="UP000289775"/>
    </source>
</evidence>
<dbReference type="EMBL" id="JUIW01000008">
    <property type="protein sequence ID" value="RYJ42126.1"/>
    <property type="molecule type" value="Genomic_DNA"/>
</dbReference>
<dbReference type="OrthoDB" id="978531at2"/>
<dbReference type="AlphaFoldDB" id="A0A444W923"/>
<keyword evidence="3" id="KW-1185">Reference proteome</keyword>
<name>A0A444W923_9FLAO</name>
<dbReference type="Proteomes" id="UP000289775">
    <property type="component" value="Unassembled WGS sequence"/>
</dbReference>